<protein>
    <submittedName>
        <fullName evidence="1">Uncharacterized protein</fullName>
    </submittedName>
</protein>
<evidence type="ECO:0000313" key="1">
    <source>
        <dbReference type="EMBL" id="KAF5320472.1"/>
    </source>
</evidence>
<sequence length="198" mass="21983">MSSSLDPSLDWSKSNPWATHLQENNDDAIDYFQHDCPTNVLGGHCPASAQAPEHVKASHGRRRHTIPCVPQAQVIEIERNAGQIIVVVIPPSHSTQNVRFGRAGNVNLGSNYGEIYQHETEDSWRGCKGDYGHDGCTRRLRDNCIPYVYPGSEPAADTYPLPSSHPMGAMERVEDSLTPSRGRKKGVWTGIARLFRRP</sequence>
<accession>A0A8H5F1V3</accession>
<gene>
    <name evidence="1" type="ORF">D9611_010773</name>
</gene>
<dbReference type="AlphaFoldDB" id="A0A8H5F1V3"/>
<organism evidence="1 2">
    <name type="scientific">Ephemerocybe angulata</name>
    <dbReference type="NCBI Taxonomy" id="980116"/>
    <lineage>
        <taxon>Eukaryota</taxon>
        <taxon>Fungi</taxon>
        <taxon>Dikarya</taxon>
        <taxon>Basidiomycota</taxon>
        <taxon>Agaricomycotina</taxon>
        <taxon>Agaricomycetes</taxon>
        <taxon>Agaricomycetidae</taxon>
        <taxon>Agaricales</taxon>
        <taxon>Agaricineae</taxon>
        <taxon>Psathyrellaceae</taxon>
        <taxon>Ephemerocybe</taxon>
    </lineage>
</organism>
<dbReference type="EMBL" id="JAACJK010000169">
    <property type="protein sequence ID" value="KAF5320472.1"/>
    <property type="molecule type" value="Genomic_DNA"/>
</dbReference>
<keyword evidence="2" id="KW-1185">Reference proteome</keyword>
<comment type="caution">
    <text evidence="1">The sequence shown here is derived from an EMBL/GenBank/DDBJ whole genome shotgun (WGS) entry which is preliminary data.</text>
</comment>
<reference evidence="1 2" key="1">
    <citation type="journal article" date="2020" name="ISME J.">
        <title>Uncovering the hidden diversity of litter-decomposition mechanisms in mushroom-forming fungi.</title>
        <authorList>
            <person name="Floudas D."/>
            <person name="Bentzer J."/>
            <person name="Ahren D."/>
            <person name="Johansson T."/>
            <person name="Persson P."/>
            <person name="Tunlid A."/>
        </authorList>
    </citation>
    <scope>NUCLEOTIDE SEQUENCE [LARGE SCALE GENOMIC DNA]</scope>
    <source>
        <strain evidence="1 2">CBS 175.51</strain>
    </source>
</reference>
<name>A0A8H5F1V3_9AGAR</name>
<proteinExistence type="predicted"/>
<evidence type="ECO:0000313" key="2">
    <source>
        <dbReference type="Proteomes" id="UP000541558"/>
    </source>
</evidence>
<dbReference type="OrthoDB" id="10357205at2759"/>
<dbReference type="Proteomes" id="UP000541558">
    <property type="component" value="Unassembled WGS sequence"/>
</dbReference>